<dbReference type="GO" id="GO:0006351">
    <property type="term" value="P:DNA-templated transcription"/>
    <property type="evidence" value="ECO:0007669"/>
    <property type="project" value="UniProtKB-ARBA"/>
</dbReference>
<dbReference type="FunFam" id="4.10.520.10:FF:000001">
    <property type="entry name" value="DNA-binding protein HU"/>
    <property type="match status" value="1"/>
</dbReference>
<dbReference type="InterPro" id="IPR020816">
    <property type="entry name" value="Histone-like_DNA-bd_CS"/>
</dbReference>
<dbReference type="GO" id="GO:0005829">
    <property type="term" value="C:cytosol"/>
    <property type="evidence" value="ECO:0007669"/>
    <property type="project" value="TreeGrafter"/>
</dbReference>
<dbReference type="GO" id="GO:0006270">
    <property type="term" value="P:DNA replication initiation"/>
    <property type="evidence" value="ECO:0007669"/>
    <property type="project" value="UniProtKB-ARBA"/>
</dbReference>
<organism evidence="6 7">
    <name type="scientific">Bacteroides reticulotermitis</name>
    <dbReference type="NCBI Taxonomy" id="1133319"/>
    <lineage>
        <taxon>Bacteria</taxon>
        <taxon>Pseudomonadati</taxon>
        <taxon>Bacteroidota</taxon>
        <taxon>Bacteroidia</taxon>
        <taxon>Bacteroidales</taxon>
        <taxon>Bacteroidaceae</taxon>
        <taxon>Bacteroides</taxon>
    </lineage>
</organism>
<dbReference type="GO" id="GO:1990103">
    <property type="term" value="C:DnaA-HU complex"/>
    <property type="evidence" value="ECO:0007669"/>
    <property type="project" value="UniProtKB-ARBA"/>
</dbReference>
<comment type="similarity">
    <text evidence="2 5">Belongs to the bacterial histone-like protein family.</text>
</comment>
<accession>A0A840D6F2</accession>
<name>A0A840D6F2_9BACE</name>
<dbReference type="Gene3D" id="4.10.520.10">
    <property type="entry name" value="IHF-like DNA-binding proteins"/>
    <property type="match status" value="1"/>
</dbReference>
<dbReference type="GO" id="GO:0030527">
    <property type="term" value="F:structural constituent of chromatin"/>
    <property type="evidence" value="ECO:0007669"/>
    <property type="project" value="InterPro"/>
</dbReference>
<dbReference type="PANTHER" id="PTHR33175">
    <property type="entry name" value="DNA-BINDING PROTEIN HU"/>
    <property type="match status" value="1"/>
</dbReference>
<dbReference type="GO" id="GO:0003677">
    <property type="term" value="F:DNA binding"/>
    <property type="evidence" value="ECO:0007669"/>
    <property type="project" value="UniProtKB-KW"/>
</dbReference>
<dbReference type="GO" id="GO:0030261">
    <property type="term" value="P:chromosome condensation"/>
    <property type="evidence" value="ECO:0007669"/>
    <property type="project" value="UniProtKB-KW"/>
</dbReference>
<dbReference type="GO" id="GO:1990178">
    <property type="term" value="C:HU-DNA complex"/>
    <property type="evidence" value="ECO:0007669"/>
    <property type="project" value="UniProtKB-ARBA"/>
</dbReference>
<evidence type="ECO:0000313" key="6">
    <source>
        <dbReference type="EMBL" id="MBB4044235.1"/>
    </source>
</evidence>
<dbReference type="PROSITE" id="PS00045">
    <property type="entry name" value="HISTONE_LIKE"/>
    <property type="match status" value="1"/>
</dbReference>
<dbReference type="InterPro" id="IPR010992">
    <property type="entry name" value="IHF-like_DNA-bd_dom_sf"/>
</dbReference>
<dbReference type="PRINTS" id="PR01727">
    <property type="entry name" value="DNABINDINGHU"/>
</dbReference>
<dbReference type="PANTHER" id="PTHR33175:SF3">
    <property type="entry name" value="DNA-BINDING PROTEIN HU-BETA"/>
    <property type="match status" value="1"/>
</dbReference>
<keyword evidence="3" id="KW-0226">DNA condensation</keyword>
<dbReference type="AlphaFoldDB" id="A0A840D6F2"/>
<evidence type="ECO:0000256" key="3">
    <source>
        <dbReference type="ARBA" id="ARBA00023067"/>
    </source>
</evidence>
<dbReference type="SUPFAM" id="SSF47729">
    <property type="entry name" value="IHF-like DNA-binding proteins"/>
    <property type="match status" value="1"/>
</dbReference>
<evidence type="ECO:0000256" key="1">
    <source>
        <dbReference type="ARBA" id="ARBA00003819"/>
    </source>
</evidence>
<keyword evidence="4 6" id="KW-0238">DNA-binding</keyword>
<evidence type="ECO:0000256" key="5">
    <source>
        <dbReference type="RuleBase" id="RU003939"/>
    </source>
</evidence>
<sequence length="90" mass="9485">MNKAELISAMAAEAGLSKADARKALEAFISTVTKSLKEGDKVSLVGFGTFAVSERSERKGMNPATKEVITIPARKMPKFKAGAELSAAVK</sequence>
<proteinExistence type="inferred from homology"/>
<protein>
    <submittedName>
        <fullName evidence="6">DNA-binding protein HU-beta</fullName>
    </submittedName>
</protein>
<dbReference type="RefSeq" id="WP_044162155.1">
    <property type="nucleotide sequence ID" value="NZ_JACIER010000007.1"/>
</dbReference>
<dbReference type="Proteomes" id="UP000560658">
    <property type="component" value="Unassembled WGS sequence"/>
</dbReference>
<dbReference type="InterPro" id="IPR000119">
    <property type="entry name" value="Hist_DNA-bd"/>
</dbReference>
<dbReference type="EMBL" id="JACIER010000007">
    <property type="protein sequence ID" value="MBB4044235.1"/>
    <property type="molecule type" value="Genomic_DNA"/>
</dbReference>
<keyword evidence="7" id="KW-1185">Reference proteome</keyword>
<evidence type="ECO:0000256" key="2">
    <source>
        <dbReference type="ARBA" id="ARBA00010529"/>
    </source>
</evidence>
<dbReference type="CDD" id="cd13831">
    <property type="entry name" value="HU"/>
    <property type="match status" value="1"/>
</dbReference>
<dbReference type="GO" id="GO:0042802">
    <property type="term" value="F:identical protein binding"/>
    <property type="evidence" value="ECO:0007669"/>
    <property type="project" value="UniProtKB-ARBA"/>
</dbReference>
<evidence type="ECO:0000313" key="7">
    <source>
        <dbReference type="Proteomes" id="UP000560658"/>
    </source>
</evidence>
<dbReference type="SMART" id="SM00411">
    <property type="entry name" value="BHL"/>
    <property type="match status" value="1"/>
</dbReference>
<evidence type="ECO:0000256" key="4">
    <source>
        <dbReference type="ARBA" id="ARBA00023125"/>
    </source>
</evidence>
<dbReference type="Pfam" id="PF00216">
    <property type="entry name" value="Bac_DNA_binding"/>
    <property type="match status" value="1"/>
</dbReference>
<comment type="caution">
    <text evidence="6">The sequence shown here is derived from an EMBL/GenBank/DDBJ whole genome shotgun (WGS) entry which is preliminary data.</text>
</comment>
<reference evidence="6" key="1">
    <citation type="submission" date="2020-08" db="EMBL/GenBank/DDBJ databases">
        <title>Genomic Encyclopedia of Type Strains, Phase IV (KMG-IV): sequencing the most valuable type-strain genomes for metagenomic binning, comparative biology and taxonomic classification.</title>
        <authorList>
            <person name="Goeker M."/>
        </authorList>
    </citation>
    <scope>NUCLEOTIDE SEQUENCE [LARGE SCALE GENOMIC DNA]</scope>
    <source>
        <strain evidence="6">DSM 105720</strain>
    </source>
</reference>
<gene>
    <name evidence="6" type="ORF">GGR06_002026</name>
</gene>
<comment type="function">
    <text evidence="1">Histone-like DNA-binding protein which is capable of wrapping DNA to stabilize it, and thus to prevent its denaturation under extreme environmental conditions.</text>
</comment>